<accession>A0A430R8L1</accession>
<proteinExistence type="predicted"/>
<dbReference type="AlphaFoldDB" id="A0A430R8L1"/>
<reference evidence="3 4" key="1">
    <citation type="journal article" date="2019" name="Extremophiles">
        <title>Biogeography of thermophiles and predominance of Thermus scotoductus in domestic water heaters.</title>
        <authorList>
            <person name="Wilpiszeski R.L."/>
            <person name="Zhang Z."/>
            <person name="House C.H."/>
        </authorList>
    </citation>
    <scope>NUCLEOTIDE SEQUENCE [LARGE SCALE GENOMIC DNA]</scope>
    <source>
        <strain evidence="2 4">16_S16</strain>
        <strain evidence="1 3">34_S34</strain>
    </source>
</reference>
<evidence type="ECO:0000313" key="3">
    <source>
        <dbReference type="Proteomes" id="UP000286734"/>
    </source>
</evidence>
<comment type="caution">
    <text evidence="1">The sequence shown here is derived from an EMBL/GenBank/DDBJ whole genome shotgun (WGS) entry which is preliminary data.</text>
</comment>
<evidence type="ECO:0008006" key="5">
    <source>
        <dbReference type="Google" id="ProtNLM"/>
    </source>
</evidence>
<name>A0A430R8L1_THESC</name>
<dbReference type="EMBL" id="PEMH01000382">
    <property type="protein sequence ID" value="RTH97134.1"/>
    <property type="molecule type" value="Genomic_DNA"/>
</dbReference>
<protein>
    <recommendedName>
        <fullName evidence="5">Tc1-like transposase DDE domain-containing protein</fullName>
    </recommendedName>
</protein>
<dbReference type="Proteomes" id="UP000288347">
    <property type="component" value="Unassembled WGS sequence"/>
</dbReference>
<dbReference type="EMBL" id="PELP01000222">
    <property type="protein sequence ID" value="RTH03651.1"/>
    <property type="molecule type" value="Genomic_DNA"/>
</dbReference>
<evidence type="ECO:0000313" key="2">
    <source>
        <dbReference type="EMBL" id="RTH97134.1"/>
    </source>
</evidence>
<evidence type="ECO:0000313" key="4">
    <source>
        <dbReference type="Proteomes" id="UP000288347"/>
    </source>
</evidence>
<evidence type="ECO:0000313" key="1">
    <source>
        <dbReference type="EMBL" id="RTH03651.1"/>
    </source>
</evidence>
<gene>
    <name evidence="2" type="ORF">CSW29_11965</name>
    <name evidence="1" type="ORF">CSW47_08110</name>
</gene>
<dbReference type="Proteomes" id="UP000286734">
    <property type="component" value="Unassembled WGS sequence"/>
</dbReference>
<sequence>MGWHVPPRVGVPEGISLVFLLPYSPELQPAERAWPLVSEVVVNLLLASLGEMMEVVAEWCLSLQW</sequence>
<organism evidence="1 3">
    <name type="scientific">Thermus scotoductus</name>
    <dbReference type="NCBI Taxonomy" id="37636"/>
    <lineage>
        <taxon>Bacteria</taxon>
        <taxon>Thermotogati</taxon>
        <taxon>Deinococcota</taxon>
        <taxon>Deinococci</taxon>
        <taxon>Thermales</taxon>
        <taxon>Thermaceae</taxon>
        <taxon>Thermus</taxon>
    </lineage>
</organism>